<evidence type="ECO:0000313" key="2">
    <source>
        <dbReference type="Proteomes" id="UP001299596"/>
    </source>
</evidence>
<evidence type="ECO:0000313" key="1">
    <source>
        <dbReference type="EMBL" id="MEB3023415.1"/>
    </source>
</evidence>
<comment type="caution">
    <text evidence="1">The sequence shown here is derived from an EMBL/GenBank/DDBJ whole genome shotgun (WGS) entry which is preliminary data.</text>
</comment>
<proteinExistence type="predicted"/>
<gene>
    <name evidence="1" type="ORF">K6T79_20535</name>
</gene>
<protein>
    <submittedName>
        <fullName evidence="1">Uncharacterized protein</fullName>
    </submittedName>
</protein>
<organism evidence="1 2">
    <name type="scientific">[Mycobacterium] crassicus</name>
    <dbReference type="NCBI Taxonomy" id="2872309"/>
    <lineage>
        <taxon>Bacteria</taxon>
        <taxon>Bacillati</taxon>
        <taxon>Actinomycetota</taxon>
        <taxon>Actinomycetes</taxon>
        <taxon>Mycobacteriales</taxon>
        <taxon>Mycobacteriaceae</taxon>
        <taxon>Mycolicibacter</taxon>
    </lineage>
</organism>
<sequence length="86" mass="9598">MNAPPVLLTRGSVCIRGYRRGRYGGVFVDDERGIMGLSFEGFGPSQIWAASPGGRPRFAELSDDDWTRLGWTISPISEDEQHGRRE</sequence>
<accession>A0ABU5XMB0</accession>
<keyword evidence="2" id="KW-1185">Reference proteome</keyword>
<dbReference type="EMBL" id="JAYJJR010000016">
    <property type="protein sequence ID" value="MEB3023415.1"/>
    <property type="molecule type" value="Genomic_DNA"/>
</dbReference>
<reference evidence="1 2" key="1">
    <citation type="submission" date="2023-12" db="EMBL/GenBank/DDBJ databases">
        <title>Description of new species of Mycobacterium terrae complex isolated from sewage at the Sao Paulo Zoological Park Foundation in Brazil.</title>
        <authorList>
            <person name="Romagnoli C.L."/>
            <person name="Conceicao E.C."/>
            <person name="Machado E."/>
            <person name="Barreto L.B.P.F."/>
            <person name="Sharma A."/>
            <person name="Silva N.M."/>
            <person name="Marques L.E."/>
            <person name="Juliana M.A."/>
            <person name="Lourenco M.C.S."/>
            <person name="Digiampietri L.A."/>
            <person name="Suffys P.N."/>
            <person name="Viana-Niero C."/>
        </authorList>
    </citation>
    <scope>NUCLEOTIDE SEQUENCE [LARGE SCALE GENOMIC DNA]</scope>
    <source>
        <strain evidence="1 2">MYC098</strain>
    </source>
</reference>
<dbReference type="Proteomes" id="UP001299596">
    <property type="component" value="Unassembled WGS sequence"/>
</dbReference>
<name>A0ABU5XMB0_9MYCO</name>
<dbReference type="RefSeq" id="WP_329780414.1">
    <property type="nucleotide sequence ID" value="NZ_JAYJJR010000016.1"/>
</dbReference>